<gene>
    <name evidence="1" type="ORF">DHM44_04575</name>
</gene>
<proteinExistence type="predicted"/>
<evidence type="ECO:0000313" key="1">
    <source>
        <dbReference type="EMBL" id="HCW92938.1"/>
    </source>
</evidence>
<evidence type="ECO:0000313" key="2">
    <source>
        <dbReference type="Proteomes" id="UP000262325"/>
    </source>
</evidence>
<organism evidence="1 2">
    <name type="scientific">Flexistipes sinusarabici</name>
    <dbReference type="NCBI Taxonomy" id="2352"/>
    <lineage>
        <taxon>Bacteria</taxon>
        <taxon>Pseudomonadati</taxon>
        <taxon>Deferribacterota</taxon>
        <taxon>Deferribacteres</taxon>
        <taxon>Deferribacterales</taxon>
        <taxon>Flexistipitaceae</taxon>
        <taxon>Flexistipes</taxon>
    </lineage>
</organism>
<protein>
    <submittedName>
        <fullName evidence="1">Uncharacterized protein</fullName>
    </submittedName>
</protein>
<dbReference type="RefSeq" id="WP_273266017.1">
    <property type="nucleotide sequence ID" value="NZ_JAAZVV010000047.1"/>
</dbReference>
<comment type="caution">
    <text evidence="1">The sequence shown here is derived from an EMBL/GenBank/DDBJ whole genome shotgun (WGS) entry which is preliminary data.</text>
</comment>
<dbReference type="AlphaFoldDB" id="A0A3D5QB46"/>
<sequence>MGLANGSLTFFRLFYNENVEYSLADATELLKEYSFDRFYDSSKPLNYGFVPLGYPEVSDFDSAELLFDNTFIFTVRIDEKKISKKFFDIKFEEMKNDFLKQNNKEYLSKSDKDFIKNALTNKMHSQAYPATTLVEVIWEMDNKEIFISSLTNKTFESVVHLFRAAFEVNLFRDSLMETVKRKISEPYKIDDLKNVAPTGF</sequence>
<dbReference type="Proteomes" id="UP000262325">
    <property type="component" value="Unassembled WGS sequence"/>
</dbReference>
<dbReference type="EMBL" id="DPPF01000091">
    <property type="protein sequence ID" value="HCW92938.1"/>
    <property type="molecule type" value="Genomic_DNA"/>
</dbReference>
<name>A0A3D5QB46_FLESI</name>
<reference evidence="1 2" key="1">
    <citation type="journal article" date="2018" name="Nat. Biotechnol.">
        <title>A standardized bacterial taxonomy based on genome phylogeny substantially revises the tree of life.</title>
        <authorList>
            <person name="Parks D.H."/>
            <person name="Chuvochina M."/>
            <person name="Waite D.W."/>
            <person name="Rinke C."/>
            <person name="Skarshewski A."/>
            <person name="Chaumeil P.A."/>
            <person name="Hugenholtz P."/>
        </authorList>
    </citation>
    <scope>NUCLEOTIDE SEQUENCE [LARGE SCALE GENOMIC DNA]</scope>
    <source>
        <strain evidence="1">UBA8672</strain>
    </source>
</reference>
<accession>A0A3D5QB46</accession>